<dbReference type="RefSeq" id="WP_162125576.1">
    <property type="nucleotide sequence ID" value="NZ_PDWK01000121.1"/>
</dbReference>
<dbReference type="InterPro" id="IPR009875">
    <property type="entry name" value="PilZ_domain"/>
</dbReference>
<dbReference type="Proteomes" id="UP000717981">
    <property type="component" value="Unassembled WGS sequence"/>
</dbReference>
<comment type="function">
    <text evidence="4">Acts as a flagellar brake, regulating swimming and swarming in a bis-(3'-5') cyclic diguanylic acid (c-di-GMP)-dependent manner. Binds 1 c-di-GMP dimer per subunit. Increasing levels of c-di-GMP lead to decreased motility.</text>
</comment>
<feature type="domain" description="Type III secretion system flagellar brake protein YcgR PilZN" evidence="6">
    <location>
        <begin position="20"/>
        <end position="125"/>
    </location>
</feature>
<comment type="caution">
    <text evidence="7">The sequence shown here is derived from an EMBL/GenBank/DDBJ whole genome shotgun (WGS) entry which is preliminary data.</text>
</comment>
<dbReference type="OrthoDB" id="5572581at2"/>
<dbReference type="Pfam" id="PF07317">
    <property type="entry name" value="PilZN"/>
    <property type="match status" value="1"/>
</dbReference>
<evidence type="ECO:0000256" key="1">
    <source>
        <dbReference type="ARBA" id="ARBA00022636"/>
    </source>
</evidence>
<evidence type="ECO:0000313" key="7">
    <source>
        <dbReference type="EMBL" id="KAF1684418.1"/>
    </source>
</evidence>
<dbReference type="InterPro" id="IPR009926">
    <property type="entry name" value="T3SS_YcgR_PilZN"/>
</dbReference>
<evidence type="ECO:0000313" key="8">
    <source>
        <dbReference type="Proteomes" id="UP000717981"/>
    </source>
</evidence>
<evidence type="ECO:0000256" key="4">
    <source>
        <dbReference type="HAMAP-Rule" id="MF_01457"/>
    </source>
</evidence>
<protein>
    <recommendedName>
        <fullName evidence="4">Flagellar brake protein YcgR</fullName>
    </recommendedName>
    <alternativeName>
        <fullName evidence="4">Cyclic di-GMP binding protein YcgR</fullName>
    </alternativeName>
</protein>
<dbReference type="InterPro" id="IPR012349">
    <property type="entry name" value="Split_barrel_FMN-bd"/>
</dbReference>
<evidence type="ECO:0000256" key="2">
    <source>
        <dbReference type="ARBA" id="ARBA00022741"/>
    </source>
</evidence>
<sequence>MTAAHEPTVVPKGLEGDDRYRLRDPREVVRVLQALVDARALITAQLLPGGLSCPTALLEVDPAAGTVLLDGNRQEAVNARMAAARQVVCAAQLDGVRVEFRLQGLRRAAGGGAVAFTAPLPGWVLRLQRREMYRLPLLPGPTVTLAVPEDPEDEDPVRFRVLDISGGGLALRVEEVDAWRFRPGAALEGCTLHLPEEAIPELRVEVRHLSRLDPPLAGATLRAGCRFLDLPGPVEKRLLRFIFQVERQRNARERGVA</sequence>
<dbReference type="Gene3D" id="2.40.10.220">
    <property type="entry name" value="predicted glycosyltransferase like domains"/>
    <property type="match status" value="1"/>
</dbReference>
<dbReference type="EMBL" id="PDWK01000121">
    <property type="protein sequence ID" value="KAF1684418.1"/>
    <property type="molecule type" value="Genomic_DNA"/>
</dbReference>
<comment type="similarity">
    <text evidence="4">Belongs to the YcgR family.</text>
</comment>
<dbReference type="GO" id="GO:0071945">
    <property type="term" value="P:regulation of bacterial-type flagellum-dependent cell motility by regulation of motor speed"/>
    <property type="evidence" value="ECO:0007669"/>
    <property type="project" value="UniProtKB-UniRule"/>
</dbReference>
<proteinExistence type="inferred from homology"/>
<evidence type="ECO:0000259" key="5">
    <source>
        <dbReference type="Pfam" id="PF07238"/>
    </source>
</evidence>
<accession>A0A921NTD3</accession>
<keyword evidence="1 4" id="KW-0973">c-di-GMP</keyword>
<gene>
    <name evidence="4" type="primary">ycgR</name>
    <name evidence="7" type="ORF">CR938_14005</name>
</gene>
<dbReference type="AlphaFoldDB" id="A0A921NTD3"/>
<dbReference type="Pfam" id="PF07238">
    <property type="entry name" value="PilZ"/>
    <property type="match status" value="1"/>
</dbReference>
<comment type="subcellular location">
    <subcellularLocation>
        <location evidence="4">Bacterial flagellum basal body</location>
    </subcellularLocation>
</comment>
<evidence type="ECO:0000256" key="3">
    <source>
        <dbReference type="ARBA" id="ARBA00023143"/>
    </source>
</evidence>
<dbReference type="InterPro" id="IPR023787">
    <property type="entry name" value="T3SS_YcgR"/>
</dbReference>
<dbReference type="HAMAP" id="MF_01457">
    <property type="entry name" value="YcgR"/>
    <property type="match status" value="1"/>
</dbReference>
<dbReference type="GO" id="GO:0071973">
    <property type="term" value="P:bacterial-type flagellum-dependent cell motility"/>
    <property type="evidence" value="ECO:0007669"/>
    <property type="project" value="UniProtKB-UniRule"/>
</dbReference>
<dbReference type="GO" id="GO:0009425">
    <property type="term" value="C:bacterial-type flagellum basal body"/>
    <property type="evidence" value="ECO:0007669"/>
    <property type="project" value="UniProtKB-SubCell"/>
</dbReference>
<dbReference type="GO" id="GO:0035438">
    <property type="term" value="F:cyclic-di-GMP binding"/>
    <property type="evidence" value="ECO:0007669"/>
    <property type="project" value="UniProtKB-UniRule"/>
</dbReference>
<comment type="subunit">
    <text evidence="4">Monomer. Interacts with the flagellar basal bodies.</text>
</comment>
<keyword evidence="2 4" id="KW-0547">Nucleotide-binding</keyword>
<evidence type="ECO:0000259" key="6">
    <source>
        <dbReference type="Pfam" id="PF07317"/>
    </source>
</evidence>
<keyword evidence="3 4" id="KW-0975">Bacterial flagellum</keyword>
<reference evidence="7" key="1">
    <citation type="submission" date="2017-10" db="EMBL/GenBank/DDBJ databases">
        <title>Whole genome sequencing of members of genus Pseudoxanthomonas.</title>
        <authorList>
            <person name="Kumar S."/>
            <person name="Bansal K."/>
            <person name="Kaur A."/>
            <person name="Patil P."/>
            <person name="Sharma S."/>
            <person name="Patil P.B."/>
        </authorList>
    </citation>
    <scope>NUCLEOTIDE SEQUENCE</scope>
    <source>
        <strain evidence="7">DSM 22914</strain>
    </source>
</reference>
<feature type="domain" description="PilZ" evidence="5">
    <location>
        <begin position="128"/>
        <end position="244"/>
    </location>
</feature>
<name>A0A921NTD3_9GAMM</name>
<keyword evidence="8" id="KW-1185">Reference proteome</keyword>
<dbReference type="Gene3D" id="2.30.110.10">
    <property type="entry name" value="Electron Transport, Fmn-binding Protein, Chain A"/>
    <property type="match status" value="1"/>
</dbReference>
<organism evidence="7 8">
    <name type="scientific">Pseudoxanthomonas taiwanensis</name>
    <dbReference type="NCBI Taxonomy" id="176598"/>
    <lineage>
        <taxon>Bacteria</taxon>
        <taxon>Pseudomonadati</taxon>
        <taxon>Pseudomonadota</taxon>
        <taxon>Gammaproteobacteria</taxon>
        <taxon>Lysobacterales</taxon>
        <taxon>Lysobacteraceae</taxon>
        <taxon>Pseudoxanthomonas</taxon>
    </lineage>
</organism>